<sequence length="450" mass="48814">MYISGPNLPSQTTTPLDNSEVNLRANQQIEAQVLRVNGQQVVISVQGVPVVARMTSAEQAAVLVEHRLARFIVQDVDNKTLVLQLVSADANTQQAPAVRIAPADLTATLLDQAGIALTQSNLAAARAALGQGLLLTPALIHELTQALEQLPKWTEQDARIAAALKAAGLPITPESIRLAQSTPAALLESFNNLAQQLRGLLSRSGLPQDLYQQALRAEASLRSLILQAGSPEELQQALKDITSRLGKSLENSLLCQINQTANGESALSELSRLRAMLGQSRFALTESLDRFMETVRWNHFMNIPENGPLQRAIWTGVDIPILLPAHPQGQPDQNQLSSLHIRVAGDPDADHLAVNPAYTRLVIQTELPGGEILSVDLSMVHHQVNAEVTSTDTEVGEIAEELLPTLQDGLSHHGFQIVSSSFKIKHNASGEEIKRFHPLNLRLKPVNLKV</sequence>
<dbReference type="AlphaFoldDB" id="A0A0N8GL37"/>
<dbReference type="Proteomes" id="UP000050417">
    <property type="component" value="Unassembled WGS sequence"/>
</dbReference>
<gene>
    <name evidence="1" type="ORF">ADN00_17105</name>
</gene>
<organism evidence="1 2">
    <name type="scientific">Ornatilinea apprima</name>
    <dbReference type="NCBI Taxonomy" id="1134406"/>
    <lineage>
        <taxon>Bacteria</taxon>
        <taxon>Bacillati</taxon>
        <taxon>Chloroflexota</taxon>
        <taxon>Anaerolineae</taxon>
        <taxon>Anaerolineales</taxon>
        <taxon>Anaerolineaceae</taxon>
        <taxon>Ornatilinea</taxon>
    </lineage>
</organism>
<protein>
    <recommendedName>
        <fullName evidence="3">Flagellar hook-length control protein-like C-terminal domain-containing protein</fullName>
    </recommendedName>
</protein>
<reference evidence="1 2" key="1">
    <citation type="submission" date="2015-07" db="EMBL/GenBank/DDBJ databases">
        <title>Genome sequence of Ornatilinea apprima DSM 23815.</title>
        <authorList>
            <person name="Hemp J."/>
            <person name="Ward L.M."/>
            <person name="Pace L.A."/>
            <person name="Fischer W.W."/>
        </authorList>
    </citation>
    <scope>NUCLEOTIDE SEQUENCE [LARGE SCALE GENOMIC DNA]</scope>
    <source>
        <strain evidence="1 2">P3M-1</strain>
    </source>
</reference>
<dbReference type="RefSeq" id="WP_075064266.1">
    <property type="nucleotide sequence ID" value="NZ_LGCL01000041.1"/>
</dbReference>
<name>A0A0N8GL37_9CHLR</name>
<evidence type="ECO:0008006" key="3">
    <source>
        <dbReference type="Google" id="ProtNLM"/>
    </source>
</evidence>
<evidence type="ECO:0000313" key="2">
    <source>
        <dbReference type="Proteomes" id="UP000050417"/>
    </source>
</evidence>
<dbReference type="STRING" id="1134406.ADN00_17105"/>
<proteinExistence type="predicted"/>
<evidence type="ECO:0000313" key="1">
    <source>
        <dbReference type="EMBL" id="KPL71410.1"/>
    </source>
</evidence>
<dbReference type="EMBL" id="LGCL01000041">
    <property type="protein sequence ID" value="KPL71410.1"/>
    <property type="molecule type" value="Genomic_DNA"/>
</dbReference>
<accession>A0A0N8GL37</accession>
<comment type="caution">
    <text evidence="1">The sequence shown here is derived from an EMBL/GenBank/DDBJ whole genome shotgun (WGS) entry which is preliminary data.</text>
</comment>
<keyword evidence="2" id="KW-1185">Reference proteome</keyword>